<dbReference type="AlphaFoldDB" id="A0A821ZCY3"/>
<name>A0A821ZCY3_9BILA</name>
<keyword evidence="3" id="KW-1185">Reference proteome</keyword>
<accession>A0A821ZCY3</accession>
<dbReference type="Proteomes" id="UP000663873">
    <property type="component" value="Unassembled WGS sequence"/>
</dbReference>
<gene>
    <name evidence="2" type="ORF">UJA718_LOCUS49092</name>
</gene>
<reference evidence="2" key="1">
    <citation type="submission" date="2021-02" db="EMBL/GenBank/DDBJ databases">
        <authorList>
            <person name="Nowell W R."/>
        </authorList>
    </citation>
    <scope>NUCLEOTIDE SEQUENCE</scope>
</reference>
<comment type="caution">
    <text evidence="2">The sequence shown here is derived from an EMBL/GenBank/DDBJ whole genome shotgun (WGS) entry which is preliminary data.</text>
</comment>
<proteinExistence type="predicted"/>
<feature type="non-terminal residue" evidence="2">
    <location>
        <position position="80"/>
    </location>
</feature>
<feature type="non-terminal residue" evidence="2">
    <location>
        <position position="1"/>
    </location>
</feature>
<feature type="region of interest" description="Disordered" evidence="1">
    <location>
        <begin position="1"/>
        <end position="65"/>
    </location>
</feature>
<evidence type="ECO:0000313" key="3">
    <source>
        <dbReference type="Proteomes" id="UP000663873"/>
    </source>
</evidence>
<protein>
    <submittedName>
        <fullName evidence="2">Uncharacterized protein</fullName>
    </submittedName>
</protein>
<evidence type="ECO:0000313" key="2">
    <source>
        <dbReference type="EMBL" id="CAF4976995.1"/>
    </source>
</evidence>
<feature type="compositionally biased region" description="Low complexity" evidence="1">
    <location>
        <begin position="15"/>
        <end position="25"/>
    </location>
</feature>
<feature type="compositionally biased region" description="Polar residues" evidence="1">
    <location>
        <begin position="26"/>
        <end position="52"/>
    </location>
</feature>
<evidence type="ECO:0000256" key="1">
    <source>
        <dbReference type="SAM" id="MobiDB-lite"/>
    </source>
</evidence>
<sequence length="80" mass="9125">VTITSVPSVTHKYSRSQSESSCQSQTDNNGTTINRSKNYPISNRRQPKSNLILSKPTRPKAKPADVIDYFENNEHQHHMK</sequence>
<dbReference type="EMBL" id="CAJOBP010101309">
    <property type="protein sequence ID" value="CAF4976995.1"/>
    <property type="molecule type" value="Genomic_DNA"/>
</dbReference>
<organism evidence="2 3">
    <name type="scientific">Rotaria socialis</name>
    <dbReference type="NCBI Taxonomy" id="392032"/>
    <lineage>
        <taxon>Eukaryota</taxon>
        <taxon>Metazoa</taxon>
        <taxon>Spiralia</taxon>
        <taxon>Gnathifera</taxon>
        <taxon>Rotifera</taxon>
        <taxon>Eurotatoria</taxon>
        <taxon>Bdelloidea</taxon>
        <taxon>Philodinida</taxon>
        <taxon>Philodinidae</taxon>
        <taxon>Rotaria</taxon>
    </lineage>
</organism>